<dbReference type="Proteomes" id="UP000266841">
    <property type="component" value="Unassembled WGS sequence"/>
</dbReference>
<comment type="caution">
    <text evidence="2">The sequence shown here is derived from an EMBL/GenBank/DDBJ whole genome shotgun (WGS) entry which is preliminary data.</text>
</comment>
<dbReference type="AlphaFoldDB" id="K0S849"/>
<keyword evidence="3" id="KW-1185">Reference proteome</keyword>
<gene>
    <name evidence="2" type="ORF">THAOC_18474</name>
</gene>
<feature type="region of interest" description="Disordered" evidence="1">
    <location>
        <begin position="1"/>
        <end position="25"/>
    </location>
</feature>
<dbReference type="EMBL" id="AGNL01020410">
    <property type="protein sequence ID" value="EJK61089.1"/>
    <property type="molecule type" value="Genomic_DNA"/>
</dbReference>
<evidence type="ECO:0000313" key="3">
    <source>
        <dbReference type="Proteomes" id="UP000266841"/>
    </source>
</evidence>
<feature type="compositionally biased region" description="Basic and acidic residues" evidence="1">
    <location>
        <begin position="69"/>
        <end position="79"/>
    </location>
</feature>
<sequence>SGDVPENGRPEMRSHPRPLASFHRAEDTVSIFRPAADRAHDAANAAAVAVAPRQCRESPAESTFRRLLLGKEADTEREASAPSRRPAAGEPMSGSRPGSSRRRGRRRPSTRVGAAAYASTAPRPQWRGGRQPAQSPAGVPPALWGGGEADRPGDAAEYLGRRRWRHFQ</sequence>
<feature type="non-terminal residue" evidence="2">
    <location>
        <position position="1"/>
    </location>
</feature>
<accession>K0S849</accession>
<feature type="region of interest" description="Disordered" evidence="1">
    <location>
        <begin position="49"/>
        <end position="168"/>
    </location>
</feature>
<evidence type="ECO:0000256" key="1">
    <source>
        <dbReference type="SAM" id="MobiDB-lite"/>
    </source>
</evidence>
<organism evidence="2 3">
    <name type="scientific">Thalassiosira oceanica</name>
    <name type="common">Marine diatom</name>
    <dbReference type="NCBI Taxonomy" id="159749"/>
    <lineage>
        <taxon>Eukaryota</taxon>
        <taxon>Sar</taxon>
        <taxon>Stramenopiles</taxon>
        <taxon>Ochrophyta</taxon>
        <taxon>Bacillariophyta</taxon>
        <taxon>Coscinodiscophyceae</taxon>
        <taxon>Thalassiosirophycidae</taxon>
        <taxon>Thalassiosirales</taxon>
        <taxon>Thalassiosiraceae</taxon>
        <taxon>Thalassiosira</taxon>
    </lineage>
</organism>
<feature type="compositionally biased region" description="Basic residues" evidence="1">
    <location>
        <begin position="99"/>
        <end position="109"/>
    </location>
</feature>
<proteinExistence type="predicted"/>
<evidence type="ECO:0000313" key="2">
    <source>
        <dbReference type="EMBL" id="EJK61089.1"/>
    </source>
</evidence>
<feature type="compositionally biased region" description="Low complexity" evidence="1">
    <location>
        <begin position="80"/>
        <end position="98"/>
    </location>
</feature>
<protein>
    <submittedName>
        <fullName evidence="2">Uncharacterized protein</fullName>
    </submittedName>
</protein>
<name>K0S849_THAOC</name>
<feature type="compositionally biased region" description="Basic and acidic residues" evidence="1">
    <location>
        <begin position="1"/>
        <end position="14"/>
    </location>
</feature>
<reference evidence="2 3" key="1">
    <citation type="journal article" date="2012" name="Genome Biol.">
        <title>Genome and low-iron response of an oceanic diatom adapted to chronic iron limitation.</title>
        <authorList>
            <person name="Lommer M."/>
            <person name="Specht M."/>
            <person name="Roy A.S."/>
            <person name="Kraemer L."/>
            <person name="Andreson R."/>
            <person name="Gutowska M.A."/>
            <person name="Wolf J."/>
            <person name="Bergner S.V."/>
            <person name="Schilhabel M.B."/>
            <person name="Klostermeier U.C."/>
            <person name="Beiko R.G."/>
            <person name="Rosenstiel P."/>
            <person name="Hippler M."/>
            <person name="Laroche J."/>
        </authorList>
    </citation>
    <scope>NUCLEOTIDE SEQUENCE [LARGE SCALE GENOMIC DNA]</scope>
    <source>
        <strain evidence="2 3">CCMP1005</strain>
    </source>
</reference>